<dbReference type="PANTHER" id="PTHR43185">
    <property type="entry name" value="FERROUS IRON TRANSPORT PROTEIN B"/>
    <property type="match status" value="1"/>
</dbReference>
<dbReference type="InterPro" id="IPR027417">
    <property type="entry name" value="P-loop_NTPase"/>
</dbReference>
<gene>
    <name evidence="3" type="ORF">FB458_1743</name>
</gene>
<evidence type="ECO:0000259" key="2">
    <source>
        <dbReference type="PROSITE" id="PS51711"/>
    </source>
</evidence>
<feature type="transmembrane region" description="Helical" evidence="1">
    <location>
        <begin position="302"/>
        <end position="330"/>
    </location>
</feature>
<keyword evidence="1" id="KW-0472">Membrane</keyword>
<dbReference type="PANTHER" id="PTHR43185:SF1">
    <property type="entry name" value="FE(2+) TRANSPORTER FEOB"/>
    <property type="match status" value="1"/>
</dbReference>
<feature type="transmembrane region" description="Helical" evidence="1">
    <location>
        <begin position="351"/>
        <end position="369"/>
    </location>
</feature>
<dbReference type="GO" id="GO:0005886">
    <property type="term" value="C:plasma membrane"/>
    <property type="evidence" value="ECO:0007669"/>
    <property type="project" value="TreeGrafter"/>
</dbReference>
<evidence type="ECO:0000313" key="4">
    <source>
        <dbReference type="Proteomes" id="UP000317893"/>
    </source>
</evidence>
<dbReference type="InterPro" id="IPR011642">
    <property type="entry name" value="Gate_dom"/>
</dbReference>
<dbReference type="EMBL" id="VFMN01000001">
    <property type="protein sequence ID" value="TQJ08652.1"/>
    <property type="molecule type" value="Genomic_DNA"/>
</dbReference>
<dbReference type="PROSITE" id="PS51711">
    <property type="entry name" value="G_FEOB"/>
    <property type="match status" value="1"/>
</dbReference>
<sequence>MGGAPYAPGARDRLLMAVHHHGSAPTAGAAPGTARVALVGSPNSGKTTLFNALTGLRAKTGNYPGVTVARYEGVAKVGDRDVVVEDLPGTYSLDPISPDERVVSDVLDLEHTGTATPDALVVTLDATTLRRSLGLLAQVLAAELPACVVLTFHDELTRRQGALDVAALSRALGVPVVTVVAGRRRDLGALRALLADPSAWDVPVVPPPTHPREVTAWISSVLDAAGYRAPVVDARTRRVDAVLLHPVWGTLVFFVTMFAFFQVIFTVAAYPQGWIEDLFGWLGGLVDAHVGIPWLSSFLSDAVLGGVGGVLVFLPQIALLFVLISLLEGVGYMARAAFLMDRVMSKAGLEGRAFVALLSSLACAIPGIMATRTLPSARDRIATMMGAPLMTCSARLPVYVLLIGLLVPSSTRVGPFGAQGLIMFALYLLGAVSAMLAAWAFSRLGRSTGPLLPFYMEMPPYRLPSLRSIGLAVYDACAAFVRKVARIILVTTVILWLLLNLPMRTDADLRAAGVDTGDSGAASSYVIDHSYGAAVGRFVEPVFEPLGFDWRINVGVLASLSARETFVATLGQVAAADDPENPSAALEKMTVQEGPRAGEKLFTPAVLASLLVFFLYALQCMSTVGMLRRESGSWKWPAIAFGYLFVTAWVMAWLAGTVVGALT</sequence>
<comment type="caution">
    <text evidence="3">The sequence shown here is derived from an EMBL/GenBank/DDBJ whole genome shotgun (WGS) entry which is preliminary data.</text>
</comment>
<feature type="transmembrane region" description="Helical" evidence="1">
    <location>
        <begin position="487"/>
        <end position="503"/>
    </location>
</feature>
<dbReference type="Proteomes" id="UP000317893">
    <property type="component" value="Unassembled WGS sequence"/>
</dbReference>
<name>A0A542DZY4_9MICO</name>
<dbReference type="InterPro" id="IPR050860">
    <property type="entry name" value="FeoB_GTPase"/>
</dbReference>
<evidence type="ECO:0000313" key="3">
    <source>
        <dbReference type="EMBL" id="TQJ08652.1"/>
    </source>
</evidence>
<feature type="transmembrane region" description="Helical" evidence="1">
    <location>
        <begin position="420"/>
        <end position="441"/>
    </location>
</feature>
<dbReference type="InterPro" id="IPR030389">
    <property type="entry name" value="G_FEOB_dom"/>
</dbReference>
<dbReference type="SUPFAM" id="SSF52540">
    <property type="entry name" value="P-loop containing nucleoside triphosphate hydrolases"/>
    <property type="match status" value="1"/>
</dbReference>
<keyword evidence="1" id="KW-0812">Transmembrane</keyword>
<organism evidence="3 4">
    <name type="scientific">Lapillicoccus jejuensis</name>
    <dbReference type="NCBI Taxonomy" id="402171"/>
    <lineage>
        <taxon>Bacteria</taxon>
        <taxon>Bacillati</taxon>
        <taxon>Actinomycetota</taxon>
        <taxon>Actinomycetes</taxon>
        <taxon>Micrococcales</taxon>
        <taxon>Intrasporangiaceae</taxon>
        <taxon>Lapillicoccus</taxon>
    </lineage>
</organism>
<dbReference type="GO" id="GO:0005525">
    <property type="term" value="F:GTP binding"/>
    <property type="evidence" value="ECO:0007669"/>
    <property type="project" value="InterPro"/>
</dbReference>
<keyword evidence="1" id="KW-1133">Transmembrane helix</keyword>
<reference evidence="3 4" key="1">
    <citation type="submission" date="2019-06" db="EMBL/GenBank/DDBJ databases">
        <title>Sequencing the genomes of 1000 actinobacteria strains.</title>
        <authorList>
            <person name="Klenk H.-P."/>
        </authorList>
    </citation>
    <scope>NUCLEOTIDE SEQUENCE [LARGE SCALE GENOMIC DNA]</scope>
    <source>
        <strain evidence="3 4">DSM 18607</strain>
    </source>
</reference>
<dbReference type="GO" id="GO:0015093">
    <property type="term" value="F:ferrous iron transmembrane transporter activity"/>
    <property type="evidence" value="ECO:0007669"/>
    <property type="project" value="InterPro"/>
</dbReference>
<dbReference type="AlphaFoldDB" id="A0A542DZY4"/>
<dbReference type="PRINTS" id="PR00326">
    <property type="entry name" value="GTP1OBG"/>
</dbReference>
<dbReference type="Gene3D" id="3.40.50.300">
    <property type="entry name" value="P-loop containing nucleotide triphosphate hydrolases"/>
    <property type="match status" value="1"/>
</dbReference>
<accession>A0A542DZY4</accession>
<keyword evidence="4" id="KW-1185">Reference proteome</keyword>
<feature type="transmembrane region" description="Helical" evidence="1">
    <location>
        <begin position="381"/>
        <end position="408"/>
    </location>
</feature>
<protein>
    <submittedName>
        <fullName evidence="3">Ferrous iron transport protein B</fullName>
    </submittedName>
</protein>
<dbReference type="Pfam" id="PF02421">
    <property type="entry name" value="FeoB_N"/>
    <property type="match status" value="1"/>
</dbReference>
<dbReference type="CDD" id="cd01879">
    <property type="entry name" value="FeoB"/>
    <property type="match status" value="1"/>
</dbReference>
<dbReference type="InterPro" id="IPR011640">
    <property type="entry name" value="Fe2_transport_prot_B_C"/>
</dbReference>
<feature type="transmembrane region" description="Helical" evidence="1">
    <location>
        <begin position="601"/>
        <end position="618"/>
    </location>
</feature>
<proteinExistence type="predicted"/>
<dbReference type="InterPro" id="IPR006073">
    <property type="entry name" value="GTP-bd"/>
</dbReference>
<evidence type="ECO:0000256" key="1">
    <source>
        <dbReference type="SAM" id="Phobius"/>
    </source>
</evidence>
<feature type="transmembrane region" description="Helical" evidence="1">
    <location>
        <begin position="639"/>
        <end position="662"/>
    </location>
</feature>
<dbReference type="Pfam" id="PF07664">
    <property type="entry name" value="FeoB_C"/>
    <property type="match status" value="1"/>
</dbReference>
<feature type="domain" description="FeoB-type G" evidence="2">
    <location>
        <begin position="33"/>
        <end position="203"/>
    </location>
</feature>
<dbReference type="Pfam" id="PF07670">
    <property type="entry name" value="Gate"/>
    <property type="match status" value="2"/>
</dbReference>
<feature type="transmembrane region" description="Helical" evidence="1">
    <location>
        <begin position="247"/>
        <end position="271"/>
    </location>
</feature>